<sequence length="135" mass="15881">MTTKKPETAIPFFGPPCYGPKKTRWSKKGARTDTHWPDRRAPFRGESDRSLLERIFRDDMTIARYKMIKHEWDKANPAKMLMRKPHQKMTYPSSAVFWPEDGLEPTLAVWERGILTDQPRVMDEVIQERLIPPDV</sequence>
<name>A0A4U5M5R9_STECR</name>
<accession>A0A4U5M5R9</accession>
<gene>
    <name evidence="2" type="ORF">L596_024784</name>
</gene>
<reference evidence="2 3" key="2">
    <citation type="journal article" date="2019" name="G3 (Bethesda)">
        <title>Hybrid Assembly of the Genome of the Entomopathogenic Nematode Steinernema carpocapsae Identifies the X-Chromosome.</title>
        <authorList>
            <person name="Serra L."/>
            <person name="Macchietto M."/>
            <person name="Macias-Munoz A."/>
            <person name="McGill C.J."/>
            <person name="Rodriguez I.M."/>
            <person name="Rodriguez B."/>
            <person name="Murad R."/>
            <person name="Mortazavi A."/>
        </authorList>
    </citation>
    <scope>NUCLEOTIDE SEQUENCE [LARGE SCALE GENOMIC DNA]</scope>
    <source>
        <strain evidence="2 3">ALL</strain>
    </source>
</reference>
<dbReference type="Proteomes" id="UP000298663">
    <property type="component" value="Unassembled WGS sequence"/>
</dbReference>
<dbReference type="EMBL" id="AZBU02000009">
    <property type="protein sequence ID" value="TKR64211.1"/>
    <property type="molecule type" value="Genomic_DNA"/>
</dbReference>
<evidence type="ECO:0000256" key="1">
    <source>
        <dbReference type="SAM" id="MobiDB-lite"/>
    </source>
</evidence>
<reference evidence="2 3" key="1">
    <citation type="journal article" date="2015" name="Genome Biol.">
        <title>Comparative genomics of Steinernema reveals deeply conserved gene regulatory networks.</title>
        <authorList>
            <person name="Dillman A.R."/>
            <person name="Macchietto M."/>
            <person name="Porter C.F."/>
            <person name="Rogers A."/>
            <person name="Williams B."/>
            <person name="Antoshechkin I."/>
            <person name="Lee M.M."/>
            <person name="Goodwin Z."/>
            <person name="Lu X."/>
            <person name="Lewis E.E."/>
            <person name="Goodrich-Blair H."/>
            <person name="Stock S.P."/>
            <person name="Adams B.J."/>
            <person name="Sternberg P.W."/>
            <person name="Mortazavi A."/>
        </authorList>
    </citation>
    <scope>NUCLEOTIDE SEQUENCE [LARGE SCALE GENOMIC DNA]</scope>
    <source>
        <strain evidence="2 3">ALL</strain>
    </source>
</reference>
<protein>
    <submittedName>
        <fullName evidence="2">Uncharacterized protein</fullName>
    </submittedName>
</protein>
<evidence type="ECO:0000313" key="2">
    <source>
        <dbReference type="EMBL" id="TKR64211.1"/>
    </source>
</evidence>
<feature type="compositionally biased region" description="Basic and acidic residues" evidence="1">
    <location>
        <begin position="30"/>
        <end position="43"/>
    </location>
</feature>
<keyword evidence="3" id="KW-1185">Reference proteome</keyword>
<dbReference type="AlphaFoldDB" id="A0A4U5M5R9"/>
<feature type="region of interest" description="Disordered" evidence="1">
    <location>
        <begin position="20"/>
        <end position="43"/>
    </location>
</feature>
<evidence type="ECO:0000313" key="3">
    <source>
        <dbReference type="Proteomes" id="UP000298663"/>
    </source>
</evidence>
<proteinExistence type="predicted"/>
<organism evidence="2 3">
    <name type="scientific">Steinernema carpocapsae</name>
    <name type="common">Entomopathogenic nematode</name>
    <dbReference type="NCBI Taxonomy" id="34508"/>
    <lineage>
        <taxon>Eukaryota</taxon>
        <taxon>Metazoa</taxon>
        <taxon>Ecdysozoa</taxon>
        <taxon>Nematoda</taxon>
        <taxon>Chromadorea</taxon>
        <taxon>Rhabditida</taxon>
        <taxon>Tylenchina</taxon>
        <taxon>Panagrolaimomorpha</taxon>
        <taxon>Strongyloidoidea</taxon>
        <taxon>Steinernematidae</taxon>
        <taxon>Steinernema</taxon>
    </lineage>
</organism>
<comment type="caution">
    <text evidence="2">The sequence shown here is derived from an EMBL/GenBank/DDBJ whole genome shotgun (WGS) entry which is preliminary data.</text>
</comment>